<dbReference type="KEGG" id="tom:BWR18_01325"/>
<dbReference type="InterPro" id="IPR036873">
    <property type="entry name" value="Rhodanese-like_dom_sf"/>
</dbReference>
<dbReference type="RefSeq" id="WP_076630042.1">
    <property type="nucleotide sequence ID" value="NZ_CP019312.1"/>
</dbReference>
<dbReference type="Proteomes" id="UP000186336">
    <property type="component" value="Chromosome"/>
</dbReference>
<dbReference type="Pfam" id="PF00581">
    <property type="entry name" value="Rhodanese"/>
    <property type="match status" value="1"/>
</dbReference>
<dbReference type="STRING" id="299262.BWR18_01325"/>
<dbReference type="EMBL" id="CP019312">
    <property type="protein sequence ID" value="APX13610.1"/>
    <property type="molecule type" value="Genomic_DNA"/>
</dbReference>
<feature type="domain" description="Rhodanese" evidence="1">
    <location>
        <begin position="47"/>
        <end position="147"/>
    </location>
</feature>
<dbReference type="PROSITE" id="PS50206">
    <property type="entry name" value="RHODANESE_3"/>
    <property type="match status" value="1"/>
</dbReference>
<protein>
    <recommendedName>
        <fullName evidence="1">Rhodanese domain-containing protein</fullName>
    </recommendedName>
</protein>
<organism evidence="2 3">
    <name type="scientific">Tateyamaria omphalii</name>
    <dbReference type="NCBI Taxonomy" id="299262"/>
    <lineage>
        <taxon>Bacteria</taxon>
        <taxon>Pseudomonadati</taxon>
        <taxon>Pseudomonadota</taxon>
        <taxon>Alphaproteobacteria</taxon>
        <taxon>Rhodobacterales</taxon>
        <taxon>Roseobacteraceae</taxon>
        <taxon>Tateyamaria</taxon>
    </lineage>
</organism>
<reference evidence="2 3" key="1">
    <citation type="submission" date="2017-01" db="EMBL/GenBank/DDBJ databases">
        <title>Complete genome of Tateyamaria omphalii DOK1-4 isolated from seawater in Dokdo.</title>
        <authorList>
            <person name="Kim J.H."/>
            <person name="Chi W.-J."/>
        </authorList>
    </citation>
    <scope>NUCLEOTIDE SEQUENCE [LARGE SCALE GENOMIC DNA]</scope>
    <source>
        <strain evidence="2 3">DOK1-4</strain>
    </source>
</reference>
<accession>A0A1P8MZT5</accession>
<gene>
    <name evidence="2" type="ORF">BWR18_01325</name>
</gene>
<dbReference type="Gene3D" id="3.40.250.10">
    <property type="entry name" value="Rhodanese-like domain"/>
    <property type="match status" value="1"/>
</dbReference>
<evidence type="ECO:0000313" key="2">
    <source>
        <dbReference type="EMBL" id="APX13610.1"/>
    </source>
</evidence>
<sequence length="153" mass="15964">MTRRGFGLVAGGTIIGGAVFASRWYNVSAVAGVDGTLSVPDAHAAAVSGAVILIDIRRPDEWQRTGVGEGAVPIDMRRTDFTDVLLKRTSGRTDVRVALICARGVRSRGLTRRLTGAGFTAILDVPEGMLGSGAGPGWLKRGLPVVAWAPEPA</sequence>
<name>A0A1P8MZT5_9RHOB</name>
<dbReference type="InterPro" id="IPR001763">
    <property type="entry name" value="Rhodanese-like_dom"/>
</dbReference>
<proteinExistence type="predicted"/>
<keyword evidence="3" id="KW-1185">Reference proteome</keyword>
<dbReference type="SUPFAM" id="SSF52821">
    <property type="entry name" value="Rhodanese/Cell cycle control phosphatase"/>
    <property type="match status" value="1"/>
</dbReference>
<evidence type="ECO:0000259" key="1">
    <source>
        <dbReference type="PROSITE" id="PS50206"/>
    </source>
</evidence>
<dbReference type="AlphaFoldDB" id="A0A1P8MZT5"/>
<dbReference type="CDD" id="cd00158">
    <property type="entry name" value="RHOD"/>
    <property type="match status" value="1"/>
</dbReference>
<evidence type="ECO:0000313" key="3">
    <source>
        <dbReference type="Proteomes" id="UP000186336"/>
    </source>
</evidence>